<protein>
    <recommendedName>
        <fullName evidence="7">DarT domain-containing protein</fullName>
    </recommendedName>
</protein>
<reference evidence="9 10" key="1">
    <citation type="submission" date="2017-10" db="EMBL/GenBank/DDBJ databases">
        <title>The new phylogeny of genus Mycobacterium.</title>
        <authorList>
            <person name="Tortoli E."/>
            <person name="Trovato A."/>
            <person name="Cirillo D.M."/>
        </authorList>
    </citation>
    <scope>NUCLEOTIDE SEQUENCE [LARGE SCALE GENOMIC DNA]</scope>
    <source>
        <strain evidence="9 10">CCUG37673</strain>
    </source>
</reference>
<dbReference type="Proteomes" id="UP000220914">
    <property type="component" value="Unassembled WGS sequence"/>
</dbReference>
<keyword evidence="2 6" id="KW-0328">Glycosyltransferase</keyword>
<sequence length="196" mass="21776">MERGRVNELHYMTPIANLASIVHYGLLSHHRAAEVPHDSIADPSVQGNRVGKRVPNGRLLHDYVNLYFDARNAMMYRRRNVRSTIAVLRVSSAVLDMPGVVLSDGNAASGATQFLPCPAGLAALNQERVYTDDWDHSDPWIKQEQKRQRCAEVLVPDRVGPEHFIGCYVCTNQVVANCATVAAELAVEVNAHVFFQ</sequence>
<dbReference type="Proteomes" id="UP000465302">
    <property type="component" value="Unassembled WGS sequence"/>
</dbReference>
<name>A0A2A7MU59_MYCAG</name>
<dbReference type="InterPro" id="IPR029494">
    <property type="entry name" value="DarT"/>
</dbReference>
<evidence type="ECO:0000256" key="4">
    <source>
        <dbReference type="ARBA" id="ARBA00022695"/>
    </source>
</evidence>
<dbReference type="RefSeq" id="WP_097942209.1">
    <property type="nucleotide sequence ID" value="NZ_BLKS01000001.1"/>
</dbReference>
<dbReference type="EMBL" id="BLKS01000001">
    <property type="protein sequence ID" value="GFG53483.1"/>
    <property type="molecule type" value="Genomic_DNA"/>
</dbReference>
<reference evidence="8 11" key="2">
    <citation type="journal article" date="2019" name="Emerg. Microbes Infect.">
        <title>Comprehensive subspecies identification of 175 nontuberculous mycobacteria species based on 7547 genomic profiles.</title>
        <authorList>
            <person name="Matsumoto Y."/>
            <person name="Kinjo T."/>
            <person name="Motooka D."/>
            <person name="Nabeya D."/>
            <person name="Jung N."/>
            <person name="Uechi K."/>
            <person name="Horii T."/>
            <person name="Iida T."/>
            <person name="Fujita J."/>
            <person name="Nakamura S."/>
        </authorList>
    </citation>
    <scope>NUCLEOTIDE SEQUENCE [LARGE SCALE GENOMIC DNA]</scope>
    <source>
        <strain evidence="8 11">JCM 6377</strain>
    </source>
</reference>
<reference evidence="8" key="3">
    <citation type="submission" date="2020-02" db="EMBL/GenBank/DDBJ databases">
        <authorList>
            <person name="Matsumoto Y."/>
            <person name="Motooka D."/>
            <person name="Nakamura S."/>
        </authorList>
    </citation>
    <scope>NUCLEOTIDE SEQUENCE</scope>
    <source>
        <strain evidence="8">JCM 6377</strain>
    </source>
</reference>
<accession>A0A2A7MU59</accession>
<evidence type="ECO:0000256" key="1">
    <source>
        <dbReference type="ARBA" id="ARBA00022649"/>
    </source>
</evidence>
<evidence type="ECO:0000256" key="6">
    <source>
        <dbReference type="PROSITE-ProRule" id="PRU01362"/>
    </source>
</evidence>
<dbReference type="OrthoDB" id="9780211at2"/>
<gene>
    <name evidence="9" type="ORF">CQY20_22015</name>
    <name evidence="8" type="ORF">MAGR_49240</name>
</gene>
<comment type="catalytic activity">
    <reaction evidence="6">
        <text>a thymidine in DNA + NAD(+) = an N-(ADP-alpha-D-ribosyl)-thymidine in DNA + nicotinamide + H(+)</text>
        <dbReference type="Rhea" id="RHEA:71651"/>
        <dbReference type="Rhea" id="RHEA-COMP:13556"/>
        <dbReference type="Rhea" id="RHEA-COMP:18051"/>
        <dbReference type="ChEBI" id="CHEBI:15378"/>
        <dbReference type="ChEBI" id="CHEBI:17154"/>
        <dbReference type="ChEBI" id="CHEBI:57540"/>
        <dbReference type="ChEBI" id="CHEBI:137386"/>
        <dbReference type="ChEBI" id="CHEBI:191199"/>
    </reaction>
</comment>
<evidence type="ECO:0000313" key="9">
    <source>
        <dbReference type="EMBL" id="PEG35352.1"/>
    </source>
</evidence>
<keyword evidence="1 6" id="KW-1277">Toxin-antitoxin system</keyword>
<dbReference type="GO" id="GO:0003677">
    <property type="term" value="F:DNA binding"/>
    <property type="evidence" value="ECO:0007669"/>
    <property type="project" value="UniProtKB-UniRule"/>
</dbReference>
<dbReference type="EMBL" id="PDCP01000046">
    <property type="protein sequence ID" value="PEG35352.1"/>
    <property type="molecule type" value="Genomic_DNA"/>
</dbReference>
<organism evidence="9 10">
    <name type="scientific">Mycolicibacterium agri</name>
    <name type="common">Mycobacterium agri</name>
    <dbReference type="NCBI Taxonomy" id="36811"/>
    <lineage>
        <taxon>Bacteria</taxon>
        <taxon>Bacillati</taxon>
        <taxon>Actinomycetota</taxon>
        <taxon>Actinomycetes</taxon>
        <taxon>Mycobacteriales</taxon>
        <taxon>Mycobacteriaceae</taxon>
        <taxon>Mycolicibacterium</taxon>
    </lineage>
</organism>
<feature type="binding site" evidence="6">
    <location>
        <begin position="11"/>
        <end position="13"/>
    </location>
    <ligand>
        <name>NAD(+)</name>
        <dbReference type="ChEBI" id="CHEBI:57540"/>
    </ligand>
</feature>
<evidence type="ECO:0000256" key="3">
    <source>
        <dbReference type="ARBA" id="ARBA00022679"/>
    </source>
</evidence>
<feature type="binding site" evidence="6">
    <location>
        <position position="49"/>
    </location>
    <ligand>
        <name>NAD(+)</name>
        <dbReference type="ChEBI" id="CHEBI:57540"/>
    </ligand>
</feature>
<dbReference type="GO" id="GO:0016779">
    <property type="term" value="F:nucleotidyltransferase activity"/>
    <property type="evidence" value="ECO:0007669"/>
    <property type="project" value="UniProtKB-UniRule"/>
</dbReference>
<dbReference type="AlphaFoldDB" id="A0A2A7MU59"/>
<keyword evidence="10" id="KW-1185">Reference proteome</keyword>
<comment type="caution">
    <text evidence="6">Lacks conserved residue(s) required for the propagation of feature annotation.</text>
</comment>
<evidence type="ECO:0000313" key="8">
    <source>
        <dbReference type="EMBL" id="GFG53483.1"/>
    </source>
</evidence>
<evidence type="ECO:0000313" key="11">
    <source>
        <dbReference type="Proteomes" id="UP000465302"/>
    </source>
</evidence>
<evidence type="ECO:0000259" key="7">
    <source>
        <dbReference type="PROSITE" id="PS52018"/>
    </source>
</evidence>
<dbReference type="GO" id="GO:0016757">
    <property type="term" value="F:glycosyltransferase activity"/>
    <property type="evidence" value="ECO:0007669"/>
    <property type="project" value="UniProtKB-UniRule"/>
</dbReference>
<dbReference type="PROSITE" id="PS52018">
    <property type="entry name" value="DART"/>
    <property type="match status" value="1"/>
</dbReference>
<dbReference type="Pfam" id="PF14487">
    <property type="entry name" value="DarT"/>
    <property type="match status" value="1"/>
</dbReference>
<proteinExistence type="inferred from homology"/>
<feature type="active site" description="Proton acceptor" evidence="6">
    <location>
        <position position="49"/>
    </location>
</feature>
<evidence type="ECO:0000256" key="2">
    <source>
        <dbReference type="ARBA" id="ARBA00022676"/>
    </source>
</evidence>
<keyword evidence="3 6" id="KW-0808">Transferase</keyword>
<comment type="caution">
    <text evidence="9">The sequence shown here is derived from an EMBL/GenBank/DDBJ whole genome shotgun (WGS) entry which is preliminary data.</text>
</comment>
<evidence type="ECO:0000256" key="5">
    <source>
        <dbReference type="ARBA" id="ARBA00023125"/>
    </source>
</evidence>
<keyword evidence="4 6" id="KW-0548">Nucleotidyltransferase</keyword>
<comment type="similarity">
    <text evidence="6">Belongs to the DarT ADP-ribosyltransferase family.</text>
</comment>
<feature type="active site" evidence="6">
    <location>
        <position position="152"/>
    </location>
</feature>
<feature type="domain" description="DarT" evidence="7">
    <location>
        <begin position="7"/>
        <end position="196"/>
    </location>
</feature>
<evidence type="ECO:0000313" key="10">
    <source>
        <dbReference type="Proteomes" id="UP000220914"/>
    </source>
</evidence>
<keyword evidence="5 6" id="KW-0238">DNA-binding</keyword>